<reference evidence="9 10" key="1">
    <citation type="submission" date="2021-12" db="EMBL/GenBank/DDBJ databases">
        <title>Mucilaginibacter roseus genome.</title>
        <authorList>
            <person name="Ferreira J.R."/>
            <person name="Newman J.D."/>
        </authorList>
    </citation>
    <scope>NUCLEOTIDE SEQUENCE [LARGE SCALE GENOMIC DNA]</scope>
    <source>
        <strain evidence="9 10">LMG 28454</strain>
    </source>
</reference>
<feature type="domain" description="PAC" evidence="8">
    <location>
        <begin position="520"/>
        <end position="572"/>
    </location>
</feature>
<keyword evidence="6" id="KW-0812">Transmembrane</keyword>
<dbReference type="NCBIfam" id="TIGR00229">
    <property type="entry name" value="sensory_box"/>
    <property type="match status" value="3"/>
</dbReference>
<dbReference type="SUPFAM" id="SSF47384">
    <property type="entry name" value="Homodimeric domain of signal transducing histidine kinase"/>
    <property type="match status" value="1"/>
</dbReference>
<dbReference type="CDD" id="cd00130">
    <property type="entry name" value="PAS"/>
    <property type="match status" value="4"/>
</dbReference>
<feature type="domain" description="PAS" evidence="7">
    <location>
        <begin position="72"/>
        <end position="127"/>
    </location>
</feature>
<feature type="transmembrane region" description="Helical" evidence="6">
    <location>
        <begin position="9"/>
        <end position="31"/>
    </location>
</feature>
<dbReference type="Proteomes" id="UP001199919">
    <property type="component" value="Unassembled WGS sequence"/>
</dbReference>
<dbReference type="PROSITE" id="PS50113">
    <property type="entry name" value="PAC"/>
    <property type="match status" value="2"/>
</dbReference>
<keyword evidence="5" id="KW-0418">Kinase</keyword>
<feature type="domain" description="PAS" evidence="7">
    <location>
        <begin position="328"/>
        <end position="397"/>
    </location>
</feature>
<keyword evidence="4" id="KW-0808">Transferase</keyword>
<dbReference type="PANTHER" id="PTHR43304:SF1">
    <property type="entry name" value="PAC DOMAIN-CONTAINING PROTEIN"/>
    <property type="match status" value="1"/>
</dbReference>
<dbReference type="InterPro" id="IPR001610">
    <property type="entry name" value="PAC"/>
</dbReference>
<evidence type="ECO:0000256" key="1">
    <source>
        <dbReference type="ARBA" id="ARBA00000085"/>
    </source>
</evidence>
<dbReference type="SMART" id="SM00091">
    <property type="entry name" value="PAS"/>
    <property type="match status" value="4"/>
</dbReference>
<keyword evidence="3" id="KW-0597">Phosphoprotein</keyword>
<dbReference type="PROSITE" id="PS50112">
    <property type="entry name" value="PAS"/>
    <property type="match status" value="3"/>
</dbReference>
<evidence type="ECO:0000313" key="10">
    <source>
        <dbReference type="Proteomes" id="UP001199919"/>
    </source>
</evidence>
<feature type="domain" description="PAC" evidence="8">
    <location>
        <begin position="643"/>
        <end position="695"/>
    </location>
</feature>
<evidence type="ECO:0000256" key="6">
    <source>
        <dbReference type="SAM" id="Phobius"/>
    </source>
</evidence>
<evidence type="ECO:0000259" key="7">
    <source>
        <dbReference type="PROSITE" id="PS50112"/>
    </source>
</evidence>
<dbReference type="Pfam" id="PF13426">
    <property type="entry name" value="PAS_9"/>
    <property type="match status" value="2"/>
</dbReference>
<sequence>MRYGALKIALIYVILSLVWITFSDQALVYLLNDTNSHLILTFSTFKGFFFILCTGVFLFFLIRSDDKKLKQSESQYREMYESNHTPMWIYDAETFNIVSVNEAASKLYGYPPDEFLKKRMTDLAMPDQQNCDKSSVAEMHLQNACGNSCHVKADGSVFYLNLSLRDIQFNGKPHMLAMVRDMTAQILYQQSLDKINRDLQEEKKKLSETQLISKVAGWEFYPAANNLIWSDEFYEIFGVSKEDKRPAFEIYVSHIFPEDRDLMLKGLHELVTKGKQMDVTHRITAIDGSMRYVRQLARLESVAPDVKVVGSAQDITELKTLEIERNKYLYNFEDTLNSISDAFFALDHDMRIIRINEAFRQMTGLPTAAVLGESIFTIFPKERNRFYPYYQRALKERVITKREDYSEVLDKWIRMAAFPTNDGVSVYFSDISEDKEKDIKLKEAVERYELVAQATHDVIYDMDIVNDSIIYNTSLTHLINIPFDQIQYNLAWWRSLIHPADAAEVVASQERVKRLRKTNWECEYRIYCGNGEYKYVMDQGYFVFNEQQEPIRLIGAIRDIDALKRSIQENKRLADIIKRVNNMIVVTDREEKITWVNNAFEHITGYTLSDIKGRLPYDVLSRPDAKEPLSAEFAEKLNEHKPFTTDMVIYTAENQELWVSAEFTPFNDGNNRYNGYIAVYQNITYRKEKEMEIQRQNNFLRELAWMSSHQMRRPVATMLGLMNLIDIADKEEDKSEILPMLGTSIREMDEIVHDIHTKINDALHNEPINPEPNKN</sequence>
<name>A0ABS8U1Z5_9SPHI</name>
<dbReference type="InterPro" id="IPR052162">
    <property type="entry name" value="Sensor_kinase/Photoreceptor"/>
</dbReference>
<comment type="catalytic activity">
    <reaction evidence="1">
        <text>ATP + protein L-histidine = ADP + protein N-phospho-L-histidine.</text>
        <dbReference type="EC" id="2.7.13.3"/>
    </reaction>
</comment>
<evidence type="ECO:0000256" key="5">
    <source>
        <dbReference type="ARBA" id="ARBA00022777"/>
    </source>
</evidence>
<organism evidence="9 10">
    <name type="scientific">Mucilaginibacter roseus</name>
    <dbReference type="NCBI Taxonomy" id="1528868"/>
    <lineage>
        <taxon>Bacteria</taxon>
        <taxon>Pseudomonadati</taxon>
        <taxon>Bacteroidota</taxon>
        <taxon>Sphingobacteriia</taxon>
        <taxon>Sphingobacteriales</taxon>
        <taxon>Sphingobacteriaceae</taxon>
        <taxon>Mucilaginibacter</taxon>
    </lineage>
</organism>
<accession>A0ABS8U1Z5</accession>
<dbReference type="InterPro" id="IPR003661">
    <property type="entry name" value="HisK_dim/P_dom"/>
</dbReference>
<dbReference type="RefSeq" id="WP_232176412.1">
    <property type="nucleotide sequence ID" value="NZ_JAJPWV010000002.1"/>
</dbReference>
<keyword evidence="10" id="KW-1185">Reference proteome</keyword>
<evidence type="ECO:0000259" key="8">
    <source>
        <dbReference type="PROSITE" id="PS50113"/>
    </source>
</evidence>
<gene>
    <name evidence="9" type="ORF">LT679_05755</name>
</gene>
<evidence type="ECO:0000313" key="9">
    <source>
        <dbReference type="EMBL" id="MCD8740100.1"/>
    </source>
</evidence>
<dbReference type="Pfam" id="PF08447">
    <property type="entry name" value="PAS_3"/>
    <property type="match status" value="2"/>
</dbReference>
<dbReference type="SMART" id="SM00086">
    <property type="entry name" value="PAC"/>
    <property type="match status" value="4"/>
</dbReference>
<comment type="caution">
    <text evidence="9">The sequence shown here is derived from an EMBL/GenBank/DDBJ whole genome shotgun (WGS) entry which is preliminary data.</text>
</comment>
<dbReference type="InterPro" id="IPR000014">
    <property type="entry name" value="PAS"/>
</dbReference>
<dbReference type="Pfam" id="PF08448">
    <property type="entry name" value="PAS_4"/>
    <property type="match status" value="1"/>
</dbReference>
<evidence type="ECO:0000256" key="4">
    <source>
        <dbReference type="ARBA" id="ARBA00022679"/>
    </source>
</evidence>
<dbReference type="EMBL" id="JAJPWV010000002">
    <property type="protein sequence ID" value="MCD8740100.1"/>
    <property type="molecule type" value="Genomic_DNA"/>
</dbReference>
<protein>
    <recommendedName>
        <fullName evidence="2">histidine kinase</fullName>
        <ecNumber evidence="2">2.7.13.3</ecNumber>
    </recommendedName>
</protein>
<dbReference type="InterPro" id="IPR035965">
    <property type="entry name" value="PAS-like_dom_sf"/>
</dbReference>
<proteinExistence type="predicted"/>
<dbReference type="InterPro" id="IPR013656">
    <property type="entry name" value="PAS_4"/>
</dbReference>
<evidence type="ECO:0000256" key="3">
    <source>
        <dbReference type="ARBA" id="ARBA00022553"/>
    </source>
</evidence>
<keyword evidence="6" id="KW-0472">Membrane</keyword>
<dbReference type="EC" id="2.7.13.3" evidence="2"/>
<dbReference type="InterPro" id="IPR036097">
    <property type="entry name" value="HisK_dim/P_sf"/>
</dbReference>
<evidence type="ECO:0000256" key="2">
    <source>
        <dbReference type="ARBA" id="ARBA00012438"/>
    </source>
</evidence>
<dbReference type="CDD" id="cd00082">
    <property type="entry name" value="HisKA"/>
    <property type="match status" value="1"/>
</dbReference>
<feature type="transmembrane region" description="Helical" evidence="6">
    <location>
        <begin position="37"/>
        <end position="62"/>
    </location>
</feature>
<dbReference type="PANTHER" id="PTHR43304">
    <property type="entry name" value="PHYTOCHROME-LIKE PROTEIN CPH1"/>
    <property type="match status" value="1"/>
</dbReference>
<dbReference type="InterPro" id="IPR013655">
    <property type="entry name" value="PAS_fold_3"/>
</dbReference>
<dbReference type="SUPFAM" id="SSF55785">
    <property type="entry name" value="PYP-like sensor domain (PAS domain)"/>
    <property type="match status" value="5"/>
</dbReference>
<keyword evidence="6" id="KW-1133">Transmembrane helix</keyword>
<dbReference type="Gene3D" id="3.30.450.20">
    <property type="entry name" value="PAS domain"/>
    <property type="match status" value="5"/>
</dbReference>
<feature type="domain" description="PAS" evidence="7">
    <location>
        <begin position="569"/>
        <end position="640"/>
    </location>
</feature>
<dbReference type="InterPro" id="IPR000700">
    <property type="entry name" value="PAS-assoc_C"/>
</dbReference>